<protein>
    <submittedName>
        <fullName evidence="1">Uncharacterized protein</fullName>
    </submittedName>
</protein>
<evidence type="ECO:0000313" key="1">
    <source>
        <dbReference type="EMBL" id="GJT81892.1"/>
    </source>
</evidence>
<reference evidence="1" key="2">
    <citation type="submission" date="2022-01" db="EMBL/GenBank/DDBJ databases">
        <authorList>
            <person name="Yamashiro T."/>
            <person name="Shiraishi A."/>
            <person name="Satake H."/>
            <person name="Nakayama K."/>
        </authorList>
    </citation>
    <scope>NUCLEOTIDE SEQUENCE</scope>
</reference>
<name>A0ABQ5H3X9_9ASTR</name>
<proteinExistence type="predicted"/>
<organism evidence="1 2">
    <name type="scientific">Tanacetum coccineum</name>
    <dbReference type="NCBI Taxonomy" id="301880"/>
    <lineage>
        <taxon>Eukaryota</taxon>
        <taxon>Viridiplantae</taxon>
        <taxon>Streptophyta</taxon>
        <taxon>Embryophyta</taxon>
        <taxon>Tracheophyta</taxon>
        <taxon>Spermatophyta</taxon>
        <taxon>Magnoliopsida</taxon>
        <taxon>eudicotyledons</taxon>
        <taxon>Gunneridae</taxon>
        <taxon>Pentapetalae</taxon>
        <taxon>asterids</taxon>
        <taxon>campanulids</taxon>
        <taxon>Asterales</taxon>
        <taxon>Asteraceae</taxon>
        <taxon>Asteroideae</taxon>
        <taxon>Anthemideae</taxon>
        <taxon>Anthemidinae</taxon>
        <taxon>Tanacetum</taxon>
    </lineage>
</organism>
<keyword evidence="2" id="KW-1185">Reference proteome</keyword>
<evidence type="ECO:0000313" key="2">
    <source>
        <dbReference type="Proteomes" id="UP001151760"/>
    </source>
</evidence>
<reference evidence="1" key="1">
    <citation type="journal article" date="2022" name="Int. J. Mol. Sci.">
        <title>Draft Genome of Tanacetum Coccineum: Genomic Comparison of Closely Related Tanacetum-Family Plants.</title>
        <authorList>
            <person name="Yamashiro T."/>
            <person name="Shiraishi A."/>
            <person name="Nakayama K."/>
            <person name="Satake H."/>
        </authorList>
    </citation>
    <scope>NUCLEOTIDE SEQUENCE</scope>
</reference>
<sequence length="227" mass="25605">MVEHIQGTPAITDVAELSQRMTDFVTAVRHDTDEIYRRLDDALDDRLLISGRLNMLFRDRRAHAHTALLMKREAILSCEAWGWSMDASNIACSKVRALRTTVLAQQTEILDLRAADRAQQAQLVETLRLMSTLQTQVMIDQGVTDALAACDADRNMNGHDSVTPPFLHIAAEANLGICTKERFPESKIQHLNDNGFSIFMSSSLRAISEIKMLKQSTQRLSEIHRFK</sequence>
<dbReference type="Proteomes" id="UP001151760">
    <property type="component" value="Unassembled WGS sequence"/>
</dbReference>
<accession>A0ABQ5H3X9</accession>
<dbReference type="EMBL" id="BQNB010019118">
    <property type="protein sequence ID" value="GJT81892.1"/>
    <property type="molecule type" value="Genomic_DNA"/>
</dbReference>
<comment type="caution">
    <text evidence="1">The sequence shown here is derived from an EMBL/GenBank/DDBJ whole genome shotgun (WGS) entry which is preliminary data.</text>
</comment>
<gene>
    <name evidence="1" type="ORF">Tco_1056234</name>
</gene>